<keyword evidence="3" id="KW-1185">Reference proteome</keyword>
<dbReference type="Pfam" id="PF04456">
    <property type="entry name" value="DUF503"/>
    <property type="match status" value="1"/>
</dbReference>
<organism evidence="2 3">
    <name type="scientific">Desulfurella amilsii</name>
    <dbReference type="NCBI Taxonomy" id="1562698"/>
    <lineage>
        <taxon>Bacteria</taxon>
        <taxon>Pseudomonadati</taxon>
        <taxon>Campylobacterota</taxon>
        <taxon>Desulfurellia</taxon>
        <taxon>Desulfurellales</taxon>
        <taxon>Desulfurellaceae</taxon>
        <taxon>Desulfurella</taxon>
    </lineage>
</organism>
<proteinExistence type="predicted"/>
<dbReference type="PANTHER" id="PTHR36441">
    <property type="entry name" value="HYPOTHETICAL CYTOSOLIC PROTEIN"/>
    <property type="match status" value="1"/>
</dbReference>
<dbReference type="EMBL" id="MDSU01000004">
    <property type="protein sequence ID" value="OSS42805.1"/>
    <property type="molecule type" value="Genomic_DNA"/>
</dbReference>
<gene>
    <name evidence="2" type="ORF">DESAMIL20_349</name>
    <name evidence="1" type="ORF">DESAMIL20_425</name>
</gene>
<dbReference type="Gene3D" id="3.30.70.1120">
    <property type="entry name" value="TT1725-like"/>
    <property type="match status" value="1"/>
</dbReference>
<dbReference type="Proteomes" id="UP000194141">
    <property type="component" value="Unassembled WGS sequence"/>
</dbReference>
<evidence type="ECO:0000313" key="2">
    <source>
        <dbReference type="EMBL" id="OSS42805.1"/>
    </source>
</evidence>
<dbReference type="InterPro" id="IPR007546">
    <property type="entry name" value="DUF503"/>
</dbReference>
<dbReference type="PANTHER" id="PTHR36441:SF1">
    <property type="entry name" value="DUF503 DOMAIN-CONTAINING PROTEIN"/>
    <property type="match status" value="1"/>
</dbReference>
<dbReference type="SUPFAM" id="SSF103007">
    <property type="entry name" value="Hypothetical protein TT1725"/>
    <property type="match status" value="1"/>
</dbReference>
<dbReference type="EMBL" id="MDSU01000010">
    <property type="protein sequence ID" value="OSS42729.1"/>
    <property type="molecule type" value="Genomic_DNA"/>
</dbReference>
<evidence type="ECO:0000313" key="1">
    <source>
        <dbReference type="EMBL" id="OSS42729.1"/>
    </source>
</evidence>
<protein>
    <submittedName>
        <fullName evidence="1">YlxP-like protein</fullName>
    </submittedName>
</protein>
<sequence length="93" mass="10635">MFIGVIIIELLLKDAFNIKDRRNILSSIINKIRGQYNASIADISEEILYNKATIAISTVANSKSAVEKFMDKVYNFISNNYSIEILHIERQIL</sequence>
<name>A0A1X4XZ41_9BACT</name>
<accession>A0A1X4XZ41</accession>
<evidence type="ECO:0000313" key="3">
    <source>
        <dbReference type="Proteomes" id="UP000194141"/>
    </source>
</evidence>
<dbReference type="STRING" id="1562698.DESAMIL20_349"/>
<dbReference type="AlphaFoldDB" id="A0A1X4XZ41"/>
<reference evidence="2 3" key="1">
    <citation type="journal article" date="2017" name="Front. Microbiol.">
        <title>Genome Sequence of Desulfurella amilsii Strain TR1 and Comparative Genomics of Desulfurellaceae Family.</title>
        <authorList>
            <person name="Florentino A.P."/>
            <person name="Stams A.J."/>
            <person name="Sanchez-Andrea I."/>
        </authorList>
    </citation>
    <scope>NUCLEOTIDE SEQUENCE [LARGE SCALE GENOMIC DNA]</scope>
    <source>
        <strain evidence="2 3">TR1</strain>
    </source>
</reference>
<dbReference type="InterPro" id="IPR036746">
    <property type="entry name" value="TT1725-like_sf"/>
</dbReference>
<comment type="caution">
    <text evidence="2">The sequence shown here is derived from an EMBL/GenBank/DDBJ whole genome shotgun (WGS) entry which is preliminary data.</text>
</comment>